<protein>
    <recommendedName>
        <fullName evidence="3">M23ase beta-sheet core domain-containing protein</fullName>
    </recommendedName>
</protein>
<reference evidence="4" key="1">
    <citation type="submission" date="2022-04" db="EMBL/GenBank/DDBJ databases">
        <title>Complete genome sequence of a cyanobacterium, Nostoc sp. SO-36, isolated in Antarctica.</title>
        <authorList>
            <person name="Kanesaki Y."/>
            <person name="Effendi D."/>
            <person name="Sakamoto T."/>
            <person name="Ohtani S."/>
            <person name="Awai K."/>
        </authorList>
    </citation>
    <scope>NUCLEOTIDE SEQUENCE</scope>
    <source>
        <strain evidence="4">SO-36</strain>
    </source>
</reference>
<keyword evidence="5" id="KW-1185">Reference proteome</keyword>
<dbReference type="EMBL" id="AP025732">
    <property type="protein sequence ID" value="BDI17778.1"/>
    <property type="molecule type" value="Genomic_DNA"/>
</dbReference>
<organism evidence="4 5">
    <name type="scientific">Nostoc cf. commune SO-36</name>
    <dbReference type="NCBI Taxonomy" id="449208"/>
    <lineage>
        <taxon>Bacteria</taxon>
        <taxon>Bacillati</taxon>
        <taxon>Cyanobacteriota</taxon>
        <taxon>Cyanophyceae</taxon>
        <taxon>Nostocales</taxon>
        <taxon>Nostocaceae</taxon>
        <taxon>Nostoc</taxon>
    </lineage>
</organism>
<dbReference type="InterPro" id="IPR016047">
    <property type="entry name" value="M23ase_b-sheet_dom"/>
</dbReference>
<dbReference type="Pfam" id="PF01551">
    <property type="entry name" value="Peptidase_M23"/>
    <property type="match status" value="1"/>
</dbReference>
<dbReference type="RefSeq" id="WP_251955606.1">
    <property type="nucleotide sequence ID" value="NZ_AP025732.1"/>
</dbReference>
<feature type="region of interest" description="Disordered" evidence="2">
    <location>
        <begin position="80"/>
        <end position="118"/>
    </location>
</feature>
<evidence type="ECO:0000313" key="4">
    <source>
        <dbReference type="EMBL" id="BDI17778.1"/>
    </source>
</evidence>
<dbReference type="CDD" id="cd12797">
    <property type="entry name" value="M23_peptidase"/>
    <property type="match status" value="1"/>
</dbReference>
<dbReference type="Gene3D" id="2.70.70.10">
    <property type="entry name" value="Glucose Permease (Domain IIA)"/>
    <property type="match status" value="1"/>
</dbReference>
<feature type="region of interest" description="Disordered" evidence="2">
    <location>
        <begin position="279"/>
        <end position="311"/>
    </location>
</feature>
<evidence type="ECO:0000313" key="5">
    <source>
        <dbReference type="Proteomes" id="UP001055453"/>
    </source>
</evidence>
<evidence type="ECO:0000256" key="2">
    <source>
        <dbReference type="SAM" id="MobiDB-lite"/>
    </source>
</evidence>
<dbReference type="PANTHER" id="PTHR21666:SF289">
    <property type="entry name" value="L-ALA--D-GLU ENDOPEPTIDASE"/>
    <property type="match status" value="1"/>
</dbReference>
<dbReference type="InterPro" id="IPR050570">
    <property type="entry name" value="Cell_wall_metabolism_enzyme"/>
</dbReference>
<proteinExistence type="predicted"/>
<dbReference type="InterPro" id="IPR011055">
    <property type="entry name" value="Dup_hybrid_motif"/>
</dbReference>
<dbReference type="PANTHER" id="PTHR21666">
    <property type="entry name" value="PEPTIDASE-RELATED"/>
    <property type="match status" value="1"/>
</dbReference>
<evidence type="ECO:0000256" key="1">
    <source>
        <dbReference type="ARBA" id="ARBA00022729"/>
    </source>
</evidence>
<keyword evidence="1" id="KW-0732">Signal</keyword>
<sequence length="517" mass="55277">MTQRNNSAHHRLHYLWQEGLTKKRFASTLPAQSLCWLSSLSLLSGGFVFAQTETQIDNIVPTVESSKPSAVTNPVKRQAVAPEAASAQPEFSQRRTRLKQRLRKPEVAQSKEPVRQSAPKIETAEPVVIIRQKPKAEASQVTPIRVRQEKPNTPVRYAPEKLPEVAQPSNNSNSPVSATAGKTKDYNNAYIDPNSYDNGATATYQAPNSVILTERSSGCRAILPSGQSVLGGVCAKVPQRSVADSNGKPAPNWLRRSQNAQLPVVSPVRQVATTGNTSRWRAAQSGSNGSTKSAFRPNRFIPSPGEFSPTRVSATPIAPSGGTLPPPMADGNIAPRPSNVAYDFSLASVLPQIPYAGRVAYSGTGMMYPLSIPATITSVFGWRVHPITGNQRFHAGTDIGAPTGTPVLAAAAGQVETANWLGGYGLTVTLNHKSAQQTLYGHMSEIFVQPGQWVEPGTVIGRVGSTGNSTGPHLHFEVRYLSPNGWVATDPGVHLQSGLSQLVLGLQTTQVSQKPGS</sequence>
<accession>A0ABM7Z446</accession>
<feature type="compositionally biased region" description="Polar residues" evidence="2">
    <location>
        <begin position="279"/>
        <end position="293"/>
    </location>
</feature>
<evidence type="ECO:0000259" key="3">
    <source>
        <dbReference type="Pfam" id="PF01551"/>
    </source>
</evidence>
<dbReference type="Proteomes" id="UP001055453">
    <property type="component" value="Chromosome"/>
</dbReference>
<name>A0ABM7Z446_NOSCO</name>
<gene>
    <name evidence="4" type="ORF">ANSO36C_35800</name>
</gene>
<dbReference type="SUPFAM" id="SSF51261">
    <property type="entry name" value="Duplicated hybrid motif"/>
    <property type="match status" value="1"/>
</dbReference>
<feature type="domain" description="M23ase beta-sheet core" evidence="3">
    <location>
        <begin position="392"/>
        <end position="480"/>
    </location>
</feature>